<dbReference type="EMBL" id="MWQY01000006">
    <property type="protein sequence ID" value="ORC36248.1"/>
    <property type="molecule type" value="Genomic_DNA"/>
</dbReference>
<evidence type="ECO:0000313" key="5">
    <source>
        <dbReference type="Proteomes" id="UP000192343"/>
    </source>
</evidence>
<protein>
    <submittedName>
        <fullName evidence="4">Gluconate 5-dehydrogenase</fullName>
    </submittedName>
</protein>
<organism evidence="4 5">
    <name type="scientific">Marispirochaeta aestuarii</name>
    <dbReference type="NCBI Taxonomy" id="1963862"/>
    <lineage>
        <taxon>Bacteria</taxon>
        <taxon>Pseudomonadati</taxon>
        <taxon>Spirochaetota</taxon>
        <taxon>Spirochaetia</taxon>
        <taxon>Spirochaetales</taxon>
        <taxon>Spirochaetaceae</taxon>
        <taxon>Marispirochaeta</taxon>
    </lineage>
</organism>
<proteinExistence type="inferred from homology"/>
<dbReference type="Gene3D" id="3.40.50.720">
    <property type="entry name" value="NAD(P)-binding Rossmann-like Domain"/>
    <property type="match status" value="1"/>
</dbReference>
<evidence type="ECO:0000256" key="3">
    <source>
        <dbReference type="RuleBase" id="RU000363"/>
    </source>
</evidence>
<dbReference type="FunFam" id="3.40.50.720:FF:000084">
    <property type="entry name" value="Short-chain dehydrogenase reductase"/>
    <property type="match status" value="1"/>
</dbReference>
<dbReference type="Pfam" id="PF00106">
    <property type="entry name" value="adh_short"/>
    <property type="match status" value="1"/>
</dbReference>
<dbReference type="PRINTS" id="PR00081">
    <property type="entry name" value="GDHRDH"/>
</dbReference>
<dbReference type="InterPro" id="IPR002347">
    <property type="entry name" value="SDR_fam"/>
</dbReference>
<dbReference type="AlphaFoldDB" id="A0A1Y1S155"/>
<keyword evidence="2" id="KW-0560">Oxidoreductase</keyword>
<dbReference type="CDD" id="cd05347">
    <property type="entry name" value="Ga5DH-like_SDR_c"/>
    <property type="match status" value="1"/>
</dbReference>
<reference evidence="4 5" key="1">
    <citation type="submission" date="2017-03" db="EMBL/GenBank/DDBJ databases">
        <title>Draft Genome sequence of Marispirochaeta sp. strain JC444.</title>
        <authorList>
            <person name="Shivani Y."/>
            <person name="Subhash Y."/>
            <person name="Sasikala C."/>
            <person name="Ramana C."/>
        </authorList>
    </citation>
    <scope>NUCLEOTIDE SEQUENCE [LARGE SCALE GENOMIC DNA]</scope>
    <source>
        <strain evidence="4 5">JC444</strain>
    </source>
</reference>
<keyword evidence="5" id="KW-1185">Reference proteome</keyword>
<dbReference type="RefSeq" id="WP_083049380.1">
    <property type="nucleotide sequence ID" value="NZ_CAXXQO010000003.1"/>
</dbReference>
<sequence length="255" mass="27605">MQNLFDVKDKIALVTGSSRGLGLILARGLAANGARVVLNGRNPEQLEKTYKEMKGEGYDVYVSSFDISDARSIDAGIQDIESNFGPIDILVNNAGIQYRAPLEEFPEDQWRKILDVNLTGAFLVSRAVVSRGMKPRGKGKIINICSLQSDLGRSTIAPYAASKGGLKMLTRGMTVDWAKYGIQINSIGPGYFATEMTKPLKDDPAFDSWICGRTPSGRWGDPAELIGALLFFSSQASDFVNGQLLYVDGGITAAI</sequence>
<comment type="similarity">
    <text evidence="1 3">Belongs to the short-chain dehydrogenases/reductases (SDR) family.</text>
</comment>
<gene>
    <name evidence="4" type="ORF">B4O97_06555</name>
</gene>
<dbReference type="GO" id="GO:0016491">
    <property type="term" value="F:oxidoreductase activity"/>
    <property type="evidence" value="ECO:0007669"/>
    <property type="project" value="UniProtKB-KW"/>
</dbReference>
<dbReference type="PANTHER" id="PTHR43669">
    <property type="entry name" value="5-KETO-D-GLUCONATE 5-REDUCTASE"/>
    <property type="match status" value="1"/>
</dbReference>
<dbReference type="Proteomes" id="UP000192343">
    <property type="component" value="Unassembled WGS sequence"/>
</dbReference>
<dbReference type="OrthoDB" id="1999550at2"/>
<dbReference type="SUPFAM" id="SSF51735">
    <property type="entry name" value="NAD(P)-binding Rossmann-fold domains"/>
    <property type="match status" value="1"/>
</dbReference>
<evidence type="ECO:0000256" key="1">
    <source>
        <dbReference type="ARBA" id="ARBA00006484"/>
    </source>
</evidence>
<name>A0A1Y1S155_9SPIO</name>
<accession>A0A1Y1S155</accession>
<evidence type="ECO:0000313" key="4">
    <source>
        <dbReference type="EMBL" id="ORC36248.1"/>
    </source>
</evidence>
<dbReference type="PRINTS" id="PR00080">
    <property type="entry name" value="SDRFAMILY"/>
</dbReference>
<dbReference type="PANTHER" id="PTHR43669:SF14">
    <property type="entry name" value="OXIDOREDUCTASE"/>
    <property type="match status" value="1"/>
</dbReference>
<evidence type="ECO:0000256" key="2">
    <source>
        <dbReference type="ARBA" id="ARBA00023002"/>
    </source>
</evidence>
<comment type="caution">
    <text evidence="4">The sequence shown here is derived from an EMBL/GenBank/DDBJ whole genome shotgun (WGS) entry which is preliminary data.</text>
</comment>
<dbReference type="STRING" id="1963862.B4O97_06555"/>
<dbReference type="InterPro" id="IPR036291">
    <property type="entry name" value="NAD(P)-bd_dom_sf"/>
</dbReference>